<feature type="transmembrane region" description="Helical" evidence="1">
    <location>
        <begin position="138"/>
        <end position="157"/>
    </location>
</feature>
<accession>A0A7J0BRH7</accession>
<protein>
    <submittedName>
        <fullName evidence="2">Uncharacterized protein</fullName>
    </submittedName>
</protein>
<organism evidence="2 3">
    <name type="scientific">Desulfovibrio psychrotolerans</name>
    <dbReference type="NCBI Taxonomy" id="415242"/>
    <lineage>
        <taxon>Bacteria</taxon>
        <taxon>Pseudomonadati</taxon>
        <taxon>Thermodesulfobacteriota</taxon>
        <taxon>Desulfovibrionia</taxon>
        <taxon>Desulfovibrionales</taxon>
        <taxon>Desulfovibrionaceae</taxon>
        <taxon>Desulfovibrio</taxon>
    </lineage>
</organism>
<dbReference type="Proteomes" id="UP000503820">
    <property type="component" value="Unassembled WGS sequence"/>
</dbReference>
<keyword evidence="3" id="KW-1185">Reference proteome</keyword>
<feature type="transmembrane region" description="Helical" evidence="1">
    <location>
        <begin position="61"/>
        <end position="81"/>
    </location>
</feature>
<dbReference type="RefSeq" id="WP_174408955.1">
    <property type="nucleotide sequence ID" value="NZ_BLVP01000005.1"/>
</dbReference>
<dbReference type="InterPro" id="IPR032333">
    <property type="entry name" value="DUF4857"/>
</dbReference>
<feature type="transmembrane region" description="Helical" evidence="1">
    <location>
        <begin position="20"/>
        <end position="41"/>
    </location>
</feature>
<dbReference type="Pfam" id="PF16149">
    <property type="entry name" value="DUF4857"/>
    <property type="match status" value="1"/>
</dbReference>
<evidence type="ECO:0000313" key="2">
    <source>
        <dbReference type="EMBL" id="GFM36268.1"/>
    </source>
</evidence>
<evidence type="ECO:0000313" key="3">
    <source>
        <dbReference type="Proteomes" id="UP000503820"/>
    </source>
</evidence>
<comment type="caution">
    <text evidence="2">The sequence shown here is derived from an EMBL/GenBank/DDBJ whole genome shotgun (WGS) entry which is preliminary data.</text>
</comment>
<feature type="transmembrane region" description="Helical" evidence="1">
    <location>
        <begin position="604"/>
        <end position="621"/>
    </location>
</feature>
<gene>
    <name evidence="2" type="ORF">DSM19430T_09520</name>
</gene>
<feature type="transmembrane region" description="Helical" evidence="1">
    <location>
        <begin position="102"/>
        <end position="126"/>
    </location>
</feature>
<feature type="transmembrane region" description="Helical" evidence="1">
    <location>
        <begin position="199"/>
        <end position="220"/>
    </location>
</feature>
<keyword evidence="1" id="KW-0812">Transmembrane</keyword>
<feature type="transmembrane region" description="Helical" evidence="1">
    <location>
        <begin position="232"/>
        <end position="253"/>
    </location>
</feature>
<dbReference type="AlphaFoldDB" id="A0A7J0BRH7"/>
<keyword evidence="1" id="KW-1133">Transmembrane helix</keyword>
<keyword evidence="1" id="KW-0472">Membrane</keyword>
<sequence>MNAQTRSLLEKEWIKIRRGIWIIPLLLAYAVADSHLVLNTINRMHGPLGLWATILDKSPTFFSSYLLLVPCGVLLAALQAWPECQGKRLRLLFHTPATPERILSVMLLTGTTVLILFNLLALAALTVSMRAHHFPPDVIIPVLLTVAQWCVLSFAAYFSAMAFFGSTGLPMKLVALAGGYAAYTLLADVRGYGLYARSLPVYTAFALAFVPLVYFAFLRFMGDRTTTRFELLRTASLLLISFCLCALLPVNYWRVAMPERVRQSMHYSPVLGEFVLSSTVLGKAIGPLGAGSTVNTLENGTELTRQEHARALPFLYAEDLMKWNTFPPEVAGMAITAQQAKYGWQFLRFRANDWNRPAPMLHMLLESSPEGARLQMAPDLMRLASGGMGLEFIRPEDGQIDEKKSRLFTLALSQAGFAFPVTALGGNPDTRKEYDLGYFLTDSGNTLFQLQMVRGEPRCVNTKQNIPGTVRSIIVQEHRRRDWSAFVVTDADLYALETHSGQLRRFPLERFNANTSRLTLWSDMVSKSAILANMALPEDGEHGIGMTPDYELAHTFTRPPNPDDLAAMEQRRMLASFLFPLQVGQHIPGSAYVHLGVKRADNPALGLASCLISLLLVVLMRRVSRKPCRPGNWILAAVFGPVGLLAIVMADAHFSLPFLKRRGE</sequence>
<proteinExistence type="predicted"/>
<reference evidence="2 3" key="1">
    <citation type="submission" date="2020-05" db="EMBL/GenBank/DDBJ databases">
        <title>Draft genome sequence of Desulfovibrio psychrotolerans JS1T.</title>
        <authorList>
            <person name="Ueno A."/>
            <person name="Tamazawa S."/>
            <person name="Tamamura S."/>
            <person name="Murakami T."/>
            <person name="Kiyama T."/>
            <person name="Inomata H."/>
            <person name="Amano Y."/>
            <person name="Miyakawa K."/>
            <person name="Tamaki H."/>
            <person name="Naganuma T."/>
            <person name="Kaneko K."/>
        </authorList>
    </citation>
    <scope>NUCLEOTIDE SEQUENCE [LARGE SCALE GENOMIC DNA]</scope>
    <source>
        <strain evidence="2 3">JS1</strain>
    </source>
</reference>
<feature type="transmembrane region" description="Helical" evidence="1">
    <location>
        <begin position="169"/>
        <end position="187"/>
    </location>
</feature>
<feature type="transmembrane region" description="Helical" evidence="1">
    <location>
        <begin position="633"/>
        <end position="654"/>
    </location>
</feature>
<dbReference type="EMBL" id="BLVP01000005">
    <property type="protein sequence ID" value="GFM36268.1"/>
    <property type="molecule type" value="Genomic_DNA"/>
</dbReference>
<evidence type="ECO:0000256" key="1">
    <source>
        <dbReference type="SAM" id="Phobius"/>
    </source>
</evidence>
<name>A0A7J0BRH7_9BACT</name>